<organism evidence="1 2">
    <name type="scientific">Xanthomonas graminis pv. poae</name>
    <dbReference type="NCBI Taxonomy" id="227946"/>
    <lineage>
        <taxon>Bacteria</taxon>
        <taxon>Pseudomonadati</taxon>
        <taxon>Pseudomonadota</taxon>
        <taxon>Gammaproteobacteria</taxon>
        <taxon>Lysobacterales</taxon>
        <taxon>Lysobacteraceae</taxon>
        <taxon>Xanthomonas</taxon>
        <taxon>Xanthomonas translucens group</taxon>
        <taxon>Xanthomonas graminis</taxon>
    </lineage>
</organism>
<evidence type="ECO:0000313" key="1">
    <source>
        <dbReference type="EMBL" id="OAX53820.1"/>
    </source>
</evidence>
<proteinExistence type="predicted"/>
<gene>
    <name evidence="1" type="ORF">A6R73_05850</name>
</gene>
<dbReference type="EMBL" id="LWSU01000254">
    <property type="protein sequence ID" value="OAX53820.1"/>
    <property type="molecule type" value="Genomic_DNA"/>
</dbReference>
<dbReference type="Proteomes" id="UP000093858">
    <property type="component" value="Unassembled WGS sequence"/>
</dbReference>
<dbReference type="AlphaFoldDB" id="A0A199NYG3"/>
<comment type="caution">
    <text evidence="1">The sequence shown here is derived from an EMBL/GenBank/DDBJ whole genome shotgun (WGS) entry which is preliminary data.</text>
</comment>
<reference evidence="1 2" key="1">
    <citation type="submission" date="2016-04" db="EMBL/GenBank/DDBJ databases">
        <title>Xanthomonas translucens phylogeny.</title>
        <authorList>
            <person name="Langlois P."/>
        </authorList>
    </citation>
    <scope>NUCLEOTIDE SEQUENCE [LARGE SCALE GENOMIC DNA]</scope>
    <source>
        <strain evidence="1 2">B99</strain>
    </source>
</reference>
<sequence length="88" mass="9847">MVIDATCRTSFFCMRLIAAATRVGCILPRRASMPARQAGTKARRYGQRFWVSLRRLDMVRSTRVCKPISAGAATLQYKVRSAQAPPSR</sequence>
<name>A0A199NYG3_9XANT</name>
<evidence type="ECO:0000313" key="2">
    <source>
        <dbReference type="Proteomes" id="UP000093858"/>
    </source>
</evidence>
<accession>A0A199NYG3</accession>
<protein>
    <submittedName>
        <fullName evidence="1">Uncharacterized protein</fullName>
    </submittedName>
</protein>